<feature type="transmembrane region" description="Helical" evidence="4">
    <location>
        <begin position="244"/>
        <end position="263"/>
    </location>
</feature>
<keyword evidence="8" id="KW-1185">Reference proteome</keyword>
<dbReference type="CDD" id="cd00082">
    <property type="entry name" value="HisKA"/>
    <property type="match status" value="1"/>
</dbReference>
<keyword evidence="4" id="KW-0812">Transmembrane</keyword>
<feature type="signal peptide" evidence="5">
    <location>
        <begin position="1"/>
        <end position="20"/>
    </location>
</feature>
<dbReference type="SUPFAM" id="SSF47384">
    <property type="entry name" value="Homodimeric domain of signal transducing histidine kinase"/>
    <property type="match status" value="1"/>
</dbReference>
<dbReference type="PANTHER" id="PTHR43065:SF50">
    <property type="entry name" value="HISTIDINE KINASE"/>
    <property type="match status" value="1"/>
</dbReference>
<dbReference type="PROSITE" id="PS50109">
    <property type="entry name" value="HIS_KIN"/>
    <property type="match status" value="1"/>
</dbReference>
<keyword evidence="7" id="KW-0418">Kinase</keyword>
<dbReference type="SUPFAM" id="SSF55874">
    <property type="entry name" value="ATPase domain of HSP90 chaperone/DNA topoisomerase II/histidine kinase"/>
    <property type="match status" value="1"/>
</dbReference>
<evidence type="ECO:0000256" key="5">
    <source>
        <dbReference type="SAM" id="SignalP"/>
    </source>
</evidence>
<feature type="transmembrane region" description="Helical" evidence="4">
    <location>
        <begin position="299"/>
        <end position="318"/>
    </location>
</feature>
<evidence type="ECO:0000256" key="3">
    <source>
        <dbReference type="ARBA" id="ARBA00022553"/>
    </source>
</evidence>
<dbReference type="InterPro" id="IPR036890">
    <property type="entry name" value="HATPase_C_sf"/>
</dbReference>
<evidence type="ECO:0000256" key="1">
    <source>
        <dbReference type="ARBA" id="ARBA00000085"/>
    </source>
</evidence>
<evidence type="ECO:0000313" key="7">
    <source>
        <dbReference type="EMBL" id="MXV14382.1"/>
    </source>
</evidence>
<feature type="transmembrane region" description="Helical" evidence="4">
    <location>
        <begin position="275"/>
        <end position="293"/>
    </location>
</feature>
<keyword evidence="7" id="KW-0808">Transferase</keyword>
<dbReference type="SMART" id="SM00387">
    <property type="entry name" value="HATPase_c"/>
    <property type="match status" value="1"/>
</dbReference>
<keyword evidence="5" id="KW-0732">Signal</keyword>
<dbReference type="PANTHER" id="PTHR43065">
    <property type="entry name" value="SENSOR HISTIDINE KINASE"/>
    <property type="match status" value="1"/>
</dbReference>
<dbReference type="AlphaFoldDB" id="A0A7K1XTS4"/>
<dbReference type="InterPro" id="IPR011622">
    <property type="entry name" value="7TMR_DISM_rcpt_extracell_dom2"/>
</dbReference>
<dbReference type="InterPro" id="IPR011623">
    <property type="entry name" value="7TMR_DISM_rcpt_extracell_dom1"/>
</dbReference>
<dbReference type="Gene3D" id="1.10.287.130">
    <property type="match status" value="1"/>
</dbReference>
<dbReference type="EC" id="2.7.13.3" evidence="2"/>
<evidence type="ECO:0000259" key="6">
    <source>
        <dbReference type="PROSITE" id="PS50109"/>
    </source>
</evidence>
<dbReference type="EMBL" id="WVHS01000001">
    <property type="protein sequence ID" value="MXV14382.1"/>
    <property type="molecule type" value="Genomic_DNA"/>
</dbReference>
<feature type="transmembrane region" description="Helical" evidence="4">
    <location>
        <begin position="330"/>
        <end position="347"/>
    </location>
</feature>
<dbReference type="InterPro" id="IPR005467">
    <property type="entry name" value="His_kinase_dom"/>
</dbReference>
<feature type="domain" description="Histidine kinase" evidence="6">
    <location>
        <begin position="461"/>
        <end position="711"/>
    </location>
</feature>
<dbReference type="Pfam" id="PF02518">
    <property type="entry name" value="HATPase_c"/>
    <property type="match status" value="1"/>
</dbReference>
<dbReference type="InterPro" id="IPR003661">
    <property type="entry name" value="HisK_dim/P_dom"/>
</dbReference>
<sequence length="717" mass="80474">MFKQLTFFFAVLLFNGTAGRAQVVLTDTTGIITLGKQFEVLQPVTEITLTEALRNREFRPATQDVVNLGTIPGSAWLRFSVLNKSSDGHFLLEVAYPILDEVELFVQDDHNRYTPVTLGEDKPFTQRKYAHPSYIFDLDVPRNITKTYYLRIKSAEQVIVPTTISRPTGLWEKLNRENLITGIYLGIVLIMVLYNLFIFFSVRDKSYLYYVLYVVFAGLTQVGIKGYTFQYLWPGNTAFEVKSVILFACLSGMGALLFTKDFLHTRENARKTNYVLTALVGLFGIGILLTSFGQEQPGFKVMQGTTTLLTVTVLSVSFMIMRQGYAPAKFFFSAWSVLLGGAIIFLLKDYGVLPYNTFTSYSMQAASAIEMALLSFGLADRINTLKKEKEASQAEALATAKENERIIREQNVMLEEKVQERTHELKQTNQSLSVTLEDLKQTQSQLVESEKMASLGQLTAGIAHEINNPINFVTSNVNPLRRDVDILLDAIAAIEKVGISDSSAEDKIREIEAYKEELDFDYLKTEISHLLKGIHEGASRTAEIVKGLRVFSRLDENDLKKADINEGIDSTLVIINNLLNNRIGVVKEFGNLPLIECYPGKLNQVFLNILTNAIHAVNKKFGEQAGGMLHITTIHEGDHVLIRFRDNGTGMDENTRKKIYEPFFTTKDVGEGTGLGMSISYNTIRKHNGQIRLESAPGQGTEFTIELPVIHRVKQPN</sequence>
<dbReference type="Proteomes" id="UP000451233">
    <property type="component" value="Unassembled WGS sequence"/>
</dbReference>
<reference evidence="7 8" key="1">
    <citation type="submission" date="2019-11" db="EMBL/GenBank/DDBJ databases">
        <title>Pedobacter sp. HMF7056 Genome sequencing and assembly.</title>
        <authorList>
            <person name="Kang H."/>
            <person name="Kim H."/>
            <person name="Joh K."/>
        </authorList>
    </citation>
    <scope>NUCLEOTIDE SEQUENCE [LARGE SCALE GENOMIC DNA]</scope>
    <source>
        <strain evidence="7 8">HMF7056</strain>
    </source>
</reference>
<dbReference type="PRINTS" id="PR00344">
    <property type="entry name" value="BCTRLSENSOR"/>
</dbReference>
<protein>
    <recommendedName>
        <fullName evidence="2">histidine kinase</fullName>
        <ecNumber evidence="2">2.7.13.3</ecNumber>
    </recommendedName>
</protein>
<dbReference type="GO" id="GO:0000155">
    <property type="term" value="F:phosphorelay sensor kinase activity"/>
    <property type="evidence" value="ECO:0007669"/>
    <property type="project" value="InterPro"/>
</dbReference>
<dbReference type="RefSeq" id="WP_160905356.1">
    <property type="nucleotide sequence ID" value="NZ_WVHS01000001.1"/>
</dbReference>
<dbReference type="SMART" id="SM00388">
    <property type="entry name" value="HisKA"/>
    <property type="match status" value="1"/>
</dbReference>
<dbReference type="InterPro" id="IPR036097">
    <property type="entry name" value="HisK_dim/P_sf"/>
</dbReference>
<accession>A0A7K1XTS4</accession>
<dbReference type="Gene3D" id="3.30.565.10">
    <property type="entry name" value="Histidine kinase-like ATPase, C-terminal domain"/>
    <property type="match status" value="1"/>
</dbReference>
<evidence type="ECO:0000313" key="8">
    <source>
        <dbReference type="Proteomes" id="UP000451233"/>
    </source>
</evidence>
<dbReference type="Pfam" id="PF07696">
    <property type="entry name" value="7TMR-DISMED2"/>
    <property type="match status" value="1"/>
</dbReference>
<proteinExistence type="predicted"/>
<feature type="transmembrane region" description="Helical" evidence="4">
    <location>
        <begin position="207"/>
        <end position="224"/>
    </location>
</feature>
<gene>
    <name evidence="7" type="ORF">GS398_03665</name>
</gene>
<keyword evidence="4" id="KW-1133">Transmembrane helix</keyword>
<evidence type="ECO:0000256" key="4">
    <source>
        <dbReference type="SAM" id="Phobius"/>
    </source>
</evidence>
<keyword evidence="3" id="KW-0597">Phosphoprotein</keyword>
<organism evidence="7 8">
    <name type="scientific">Hufsiella ginkgonis</name>
    <dbReference type="NCBI Taxonomy" id="2695274"/>
    <lineage>
        <taxon>Bacteria</taxon>
        <taxon>Pseudomonadati</taxon>
        <taxon>Bacteroidota</taxon>
        <taxon>Sphingobacteriia</taxon>
        <taxon>Sphingobacteriales</taxon>
        <taxon>Sphingobacteriaceae</taxon>
        <taxon>Hufsiella</taxon>
    </lineage>
</organism>
<feature type="transmembrane region" description="Helical" evidence="4">
    <location>
        <begin position="182"/>
        <end position="200"/>
    </location>
</feature>
<comment type="catalytic activity">
    <reaction evidence="1">
        <text>ATP + protein L-histidine = ADP + protein N-phospho-L-histidine.</text>
        <dbReference type="EC" id="2.7.13.3"/>
    </reaction>
</comment>
<dbReference type="Pfam" id="PF07695">
    <property type="entry name" value="7TMR-DISM_7TM"/>
    <property type="match status" value="1"/>
</dbReference>
<feature type="chain" id="PRO_5029561435" description="histidine kinase" evidence="5">
    <location>
        <begin position="21"/>
        <end position="717"/>
    </location>
</feature>
<dbReference type="Gene3D" id="2.60.40.2380">
    <property type="match status" value="1"/>
</dbReference>
<keyword evidence="4" id="KW-0472">Membrane</keyword>
<name>A0A7K1XTS4_9SPHI</name>
<comment type="caution">
    <text evidence="7">The sequence shown here is derived from an EMBL/GenBank/DDBJ whole genome shotgun (WGS) entry which is preliminary data.</text>
</comment>
<dbReference type="InterPro" id="IPR003594">
    <property type="entry name" value="HATPase_dom"/>
</dbReference>
<evidence type="ECO:0000256" key="2">
    <source>
        <dbReference type="ARBA" id="ARBA00012438"/>
    </source>
</evidence>
<dbReference type="InterPro" id="IPR004358">
    <property type="entry name" value="Sig_transdc_His_kin-like_C"/>
</dbReference>